<gene>
    <name evidence="1" type="ORF">D5R93_10065</name>
</gene>
<dbReference type="Pfam" id="PF13692">
    <property type="entry name" value="Glyco_trans_1_4"/>
    <property type="match status" value="1"/>
</dbReference>
<accession>A0ABM6Z6Y1</accession>
<reference evidence="1 2" key="1">
    <citation type="submission" date="2018-09" db="EMBL/GenBank/DDBJ databases">
        <authorList>
            <person name="Li J."/>
        </authorList>
    </citation>
    <scope>NUCLEOTIDE SEQUENCE [LARGE SCALE GENOMIC DNA]</scope>
    <source>
        <strain evidence="1 2">2129</strain>
    </source>
</reference>
<proteinExistence type="predicted"/>
<protein>
    <submittedName>
        <fullName evidence="1">Glycosyltransferase</fullName>
    </submittedName>
</protein>
<dbReference type="EMBL" id="CP032514">
    <property type="protein sequence ID" value="AYD90955.1"/>
    <property type="molecule type" value="Genomic_DNA"/>
</dbReference>
<dbReference type="Proteomes" id="UP000273001">
    <property type="component" value="Chromosome"/>
</dbReference>
<keyword evidence="2" id="KW-1185">Reference proteome</keyword>
<sequence>MIFHAPYPLVERAAASRLRPVRMRQAFEALGFEVVTVAGYASQRRRAMRRALHRVDQYLSVCGHLPDDVQASPMPFLYSENATIPSALTEPRHMPVHPRLDTALFSRLIRRGVAVGSFYRDLYWRFPRFRQGIHPAVDNALKAAYTAELWSWRRLGVQVYLPSQAMAPHLPVIRPERIKALPPGADPQAVSQVSRPRPGSLELLFIGVLGDNYVLDAVAEAVGQVPQVRLTLCVRQETWQATADHYAPLLPPGRHEVIHTERQGLEPLYERASLGVLLVEPSPYWDFAVPYKLYEYLAHELPVVATAGTETGRIVEELGIGWTLPYSAEALAALLRRLADNPGERLAVQERMRQVLAQQTWQARARQVAADLSPRSLDLLDSPDSGESKEKV</sequence>
<organism evidence="1 2">
    <name type="scientific">Actinomyces lilanjuaniae</name>
    <dbReference type="NCBI Taxonomy" id="2321394"/>
    <lineage>
        <taxon>Bacteria</taxon>
        <taxon>Bacillati</taxon>
        <taxon>Actinomycetota</taxon>
        <taxon>Actinomycetes</taxon>
        <taxon>Actinomycetales</taxon>
        <taxon>Actinomycetaceae</taxon>
        <taxon>Actinomyces</taxon>
    </lineage>
</organism>
<dbReference type="Gene3D" id="3.40.50.2000">
    <property type="entry name" value="Glycogen Phosphorylase B"/>
    <property type="match status" value="1"/>
</dbReference>
<name>A0ABM6Z6Y1_9ACTO</name>
<evidence type="ECO:0000313" key="2">
    <source>
        <dbReference type="Proteomes" id="UP000273001"/>
    </source>
</evidence>
<dbReference type="SUPFAM" id="SSF53756">
    <property type="entry name" value="UDP-Glycosyltransferase/glycogen phosphorylase"/>
    <property type="match status" value="1"/>
</dbReference>
<evidence type="ECO:0000313" key="1">
    <source>
        <dbReference type="EMBL" id="AYD90955.1"/>
    </source>
</evidence>